<dbReference type="KEGG" id="rarg:115736462"/>
<sequence length="305" mass="33605">MANSSFMEGVHLPLRSISLPSRLPSSSLKIVAELSKFKSPDCSSSSLRAETIRANMVRLAELYVGFEELITAPLTQQAILRDRNGRAMQEALDESVTALDACGFARDLMARTKDEIQDLRSAIRRKGGINSSIEIHAQSFMSFRKNAKKDVAKYLGLFKTLESKNPNNSSKFLNLDDHLVMAVEVLKELNLVTISILKSLLIFASLTKSNTRTRGWPLVSRLMLLSSEKGGKKVFNEVESVDRAVSSIHGQATRKADGGSDALEAAREQLEILERCVEGFEDGLDQLYKCLIGNRVSILNASTAP</sequence>
<dbReference type="InterPro" id="IPR004320">
    <property type="entry name" value="BPS1_pln"/>
</dbReference>
<evidence type="ECO:0000313" key="1">
    <source>
        <dbReference type="Proteomes" id="UP000827889"/>
    </source>
</evidence>
<organism evidence="1 2">
    <name type="scientific">Rhodamnia argentea</name>
    <dbReference type="NCBI Taxonomy" id="178133"/>
    <lineage>
        <taxon>Eukaryota</taxon>
        <taxon>Viridiplantae</taxon>
        <taxon>Streptophyta</taxon>
        <taxon>Embryophyta</taxon>
        <taxon>Tracheophyta</taxon>
        <taxon>Spermatophyta</taxon>
        <taxon>Magnoliopsida</taxon>
        <taxon>eudicotyledons</taxon>
        <taxon>Gunneridae</taxon>
        <taxon>Pentapetalae</taxon>
        <taxon>rosids</taxon>
        <taxon>malvids</taxon>
        <taxon>Myrtales</taxon>
        <taxon>Myrtaceae</taxon>
        <taxon>Myrtoideae</taxon>
        <taxon>Myrteae</taxon>
        <taxon>Australasian group</taxon>
        <taxon>Rhodamnia</taxon>
    </lineage>
</organism>
<dbReference type="RefSeq" id="XP_030524039.1">
    <property type="nucleotide sequence ID" value="XM_030668179.1"/>
</dbReference>
<dbReference type="Proteomes" id="UP000827889">
    <property type="component" value="Chromosome 11"/>
</dbReference>
<dbReference type="GO" id="GO:0048367">
    <property type="term" value="P:shoot system development"/>
    <property type="evidence" value="ECO:0007669"/>
    <property type="project" value="InterPro"/>
</dbReference>
<gene>
    <name evidence="2" type="primary">LOC115736462</name>
</gene>
<accession>A0A8B8NPG0</accession>
<evidence type="ECO:0000313" key="2">
    <source>
        <dbReference type="RefSeq" id="XP_030524039.1"/>
    </source>
</evidence>
<dbReference type="PANTHER" id="PTHR33070:SF120">
    <property type="entry name" value="EXPRESSED PROTEIN"/>
    <property type="match status" value="1"/>
</dbReference>
<proteinExistence type="predicted"/>
<name>A0A8B8NPG0_9MYRT</name>
<protein>
    <submittedName>
        <fullName evidence="2">Uncharacterized protein LOC115736462</fullName>
    </submittedName>
</protein>
<dbReference type="GO" id="GO:0048364">
    <property type="term" value="P:root development"/>
    <property type="evidence" value="ECO:0007669"/>
    <property type="project" value="InterPro"/>
</dbReference>
<keyword evidence="1" id="KW-1185">Reference proteome</keyword>
<reference evidence="2" key="1">
    <citation type="submission" date="2025-08" db="UniProtKB">
        <authorList>
            <consortium name="RefSeq"/>
        </authorList>
    </citation>
    <scope>IDENTIFICATION</scope>
    <source>
        <tissue evidence="2">Leaf</tissue>
    </source>
</reference>
<dbReference type="OrthoDB" id="1701699at2759"/>
<dbReference type="GeneID" id="115736462"/>
<dbReference type="Pfam" id="PF03087">
    <property type="entry name" value="BPS1"/>
    <property type="match status" value="1"/>
</dbReference>
<dbReference type="PANTHER" id="PTHR33070">
    <property type="entry name" value="OS06G0725500 PROTEIN"/>
    <property type="match status" value="1"/>
</dbReference>
<dbReference type="AlphaFoldDB" id="A0A8B8NPG0"/>